<evidence type="ECO:0000256" key="9">
    <source>
        <dbReference type="ARBA" id="ARBA00023140"/>
    </source>
</evidence>
<evidence type="ECO:0000256" key="13">
    <source>
        <dbReference type="ARBA" id="ARBA00064754"/>
    </source>
</evidence>
<dbReference type="PANTHER" id="PTHR23058">
    <property type="entry name" value="PEROXISOMAL MEMBRANE PROTEIN PEX14"/>
    <property type="match status" value="1"/>
</dbReference>
<evidence type="ECO:0000256" key="10">
    <source>
        <dbReference type="ARBA" id="ARBA00029502"/>
    </source>
</evidence>
<feature type="compositionally biased region" description="Polar residues" evidence="16">
    <location>
        <begin position="522"/>
        <end position="533"/>
    </location>
</feature>
<comment type="caution">
    <text evidence="19">The sequence shown here is derived from an EMBL/GenBank/DDBJ whole genome shotgun (WGS) entry which is preliminary data.</text>
</comment>
<keyword evidence="15" id="KW-0175">Coiled coil</keyword>
<comment type="similarity">
    <text evidence="2 14">Belongs to the peroxin-14 family.</text>
</comment>
<evidence type="ECO:0000256" key="15">
    <source>
        <dbReference type="SAM" id="Coils"/>
    </source>
</evidence>
<keyword evidence="8 14" id="KW-0472">Membrane</keyword>
<dbReference type="Gene3D" id="1.10.10.10">
    <property type="entry name" value="Winged helix-like DNA-binding domain superfamily/Winged helix DNA-binding domain"/>
    <property type="match status" value="1"/>
</dbReference>
<keyword evidence="6" id="KW-1133">Transmembrane helix</keyword>
<dbReference type="InterPro" id="IPR006785">
    <property type="entry name" value="Pex14_N"/>
</dbReference>
<feature type="compositionally biased region" description="Polar residues" evidence="16">
    <location>
        <begin position="100"/>
        <end position="114"/>
    </location>
</feature>
<dbReference type="AlphaFoldDB" id="A0A176WCJ3"/>
<dbReference type="PANTHER" id="PTHR23058:SF0">
    <property type="entry name" value="PEROXISOMAL MEMBRANE PROTEIN PEX14"/>
    <property type="match status" value="1"/>
</dbReference>
<keyword evidence="9 14" id="KW-0576">Peroxisome</keyword>
<comment type="subunit">
    <text evidence="13">Interacts with PEX13; forming the PEX13-PEX14 docking complex. Interacts with PEX5 (via WxxxF/Y motifs).</text>
</comment>
<feature type="domain" description="Peroxisomal membrane protein PEX14 central plants" evidence="18">
    <location>
        <begin position="141"/>
        <end position="260"/>
    </location>
</feature>
<dbReference type="InterPro" id="IPR054154">
    <property type="entry name" value="PEX14-like_M_plants"/>
</dbReference>
<dbReference type="InterPro" id="IPR025655">
    <property type="entry name" value="PEX14"/>
</dbReference>
<dbReference type="GO" id="GO:0005102">
    <property type="term" value="F:signaling receptor binding"/>
    <property type="evidence" value="ECO:0007669"/>
    <property type="project" value="TreeGrafter"/>
</dbReference>
<reference evidence="19" key="1">
    <citation type="submission" date="2016-03" db="EMBL/GenBank/DDBJ databases">
        <title>Mechanisms controlling the formation of the plant cell surface in tip-growing cells are functionally conserved among land plants.</title>
        <authorList>
            <person name="Honkanen S."/>
            <person name="Jones V.A."/>
            <person name="Morieri G."/>
            <person name="Champion C."/>
            <person name="Hetherington A.J."/>
            <person name="Kelly S."/>
            <person name="Saint-Marcoux D."/>
            <person name="Proust H."/>
            <person name="Prescott H."/>
            <person name="Dolan L."/>
        </authorList>
    </citation>
    <scope>NUCLEOTIDE SEQUENCE [LARGE SCALE GENOMIC DNA]</scope>
    <source>
        <tissue evidence="19">Whole gametophyte</tissue>
    </source>
</reference>
<keyword evidence="20" id="KW-1185">Reference proteome</keyword>
<feature type="region of interest" description="Disordered" evidence="16">
    <location>
        <begin position="93"/>
        <end position="114"/>
    </location>
</feature>
<dbReference type="GO" id="GO:1990429">
    <property type="term" value="C:peroxisomal importomer complex"/>
    <property type="evidence" value="ECO:0007669"/>
    <property type="project" value="TreeGrafter"/>
</dbReference>
<proteinExistence type="inferred from homology"/>
<name>A0A176WCJ3_MARPO</name>
<feature type="coiled-coil region" evidence="15">
    <location>
        <begin position="234"/>
        <end position="261"/>
    </location>
</feature>
<organism evidence="19 20">
    <name type="scientific">Marchantia polymorpha subsp. ruderalis</name>
    <dbReference type="NCBI Taxonomy" id="1480154"/>
    <lineage>
        <taxon>Eukaryota</taxon>
        <taxon>Viridiplantae</taxon>
        <taxon>Streptophyta</taxon>
        <taxon>Embryophyta</taxon>
        <taxon>Marchantiophyta</taxon>
        <taxon>Marchantiopsida</taxon>
        <taxon>Marchantiidae</taxon>
        <taxon>Marchantiales</taxon>
        <taxon>Marchantiaceae</taxon>
        <taxon>Marchantia</taxon>
    </lineage>
</organism>
<evidence type="ECO:0000256" key="4">
    <source>
        <dbReference type="ARBA" id="ARBA00022692"/>
    </source>
</evidence>
<feature type="region of interest" description="Disordered" evidence="16">
    <location>
        <begin position="1"/>
        <end position="40"/>
    </location>
</feature>
<evidence type="ECO:0000256" key="7">
    <source>
        <dbReference type="ARBA" id="ARBA00023010"/>
    </source>
</evidence>
<dbReference type="Pfam" id="PF23020">
    <property type="entry name" value="PEX14-like_2nd"/>
    <property type="match status" value="1"/>
</dbReference>
<keyword evidence="3 14" id="KW-0813">Transport</keyword>
<evidence type="ECO:0000259" key="17">
    <source>
        <dbReference type="Pfam" id="PF04695"/>
    </source>
</evidence>
<evidence type="ECO:0000256" key="16">
    <source>
        <dbReference type="SAM" id="MobiDB-lite"/>
    </source>
</evidence>
<keyword evidence="7" id="KW-0811">Translocation</keyword>
<evidence type="ECO:0000256" key="12">
    <source>
        <dbReference type="ARBA" id="ARBA00053920"/>
    </source>
</evidence>
<dbReference type="EMBL" id="LVLJ01001341">
    <property type="protein sequence ID" value="OAE30341.1"/>
    <property type="molecule type" value="Genomic_DNA"/>
</dbReference>
<evidence type="ECO:0000256" key="14">
    <source>
        <dbReference type="RuleBase" id="RU367032"/>
    </source>
</evidence>
<feature type="compositionally biased region" description="Low complexity" evidence="16">
    <location>
        <begin position="16"/>
        <end position="25"/>
    </location>
</feature>
<accession>A0A176WCJ3</accession>
<feature type="region of interest" description="Disordered" evidence="16">
    <location>
        <begin position="457"/>
        <end position="587"/>
    </location>
</feature>
<evidence type="ECO:0000256" key="5">
    <source>
        <dbReference type="ARBA" id="ARBA00022927"/>
    </source>
</evidence>
<gene>
    <name evidence="19" type="ORF">AXG93_4201s1420</name>
</gene>
<evidence type="ECO:0000256" key="8">
    <source>
        <dbReference type="ARBA" id="ARBA00023136"/>
    </source>
</evidence>
<dbReference type="FunFam" id="1.10.10.10:FF:000217">
    <property type="entry name" value="Peroxisomal membrane protein PEX14"/>
    <property type="match status" value="1"/>
</dbReference>
<evidence type="ECO:0000256" key="11">
    <source>
        <dbReference type="ARBA" id="ARBA00029691"/>
    </source>
</evidence>
<evidence type="ECO:0000256" key="2">
    <source>
        <dbReference type="ARBA" id="ARBA00005443"/>
    </source>
</evidence>
<feature type="domain" description="Peroxisome membrane anchor protein Pex14p N-terminal" evidence="17">
    <location>
        <begin position="50"/>
        <end position="94"/>
    </location>
</feature>
<evidence type="ECO:0000313" key="20">
    <source>
        <dbReference type="Proteomes" id="UP000077202"/>
    </source>
</evidence>
<keyword evidence="4" id="KW-0812">Transmembrane</keyword>
<feature type="compositionally biased region" description="Basic and acidic residues" evidence="16">
    <location>
        <begin position="578"/>
        <end position="587"/>
    </location>
</feature>
<feature type="compositionally biased region" description="Low complexity" evidence="16">
    <location>
        <begin position="458"/>
        <end position="470"/>
    </location>
</feature>
<dbReference type="GO" id="GO:0005778">
    <property type="term" value="C:peroxisomal membrane"/>
    <property type="evidence" value="ECO:0007669"/>
    <property type="project" value="UniProtKB-SubCell"/>
</dbReference>
<keyword evidence="5 14" id="KW-0653">Protein transport</keyword>
<dbReference type="InterPro" id="IPR036388">
    <property type="entry name" value="WH-like_DNA-bd_sf"/>
</dbReference>
<dbReference type="Proteomes" id="UP000077202">
    <property type="component" value="Unassembled WGS sequence"/>
</dbReference>
<evidence type="ECO:0000256" key="1">
    <source>
        <dbReference type="ARBA" id="ARBA00004549"/>
    </source>
</evidence>
<evidence type="ECO:0000256" key="6">
    <source>
        <dbReference type="ARBA" id="ARBA00022989"/>
    </source>
</evidence>
<evidence type="ECO:0000259" key="18">
    <source>
        <dbReference type="Pfam" id="PF23020"/>
    </source>
</evidence>
<evidence type="ECO:0000256" key="3">
    <source>
        <dbReference type="ARBA" id="ARBA00022448"/>
    </source>
</evidence>
<dbReference type="GO" id="GO:0016560">
    <property type="term" value="P:protein import into peroxisome matrix, docking"/>
    <property type="evidence" value="ECO:0007669"/>
    <property type="project" value="UniProtKB-UniRule"/>
</dbReference>
<comment type="subcellular location">
    <subcellularLocation>
        <location evidence="1">Peroxisome membrane</location>
        <topology evidence="1">Single-pass membrane protein</topology>
    </subcellularLocation>
</comment>
<feature type="compositionally biased region" description="Basic and acidic residues" evidence="16">
    <location>
        <begin position="554"/>
        <end position="567"/>
    </location>
</feature>
<evidence type="ECO:0000313" key="19">
    <source>
        <dbReference type="EMBL" id="OAE30341.1"/>
    </source>
</evidence>
<dbReference type="Pfam" id="PF04695">
    <property type="entry name" value="Pex14_N"/>
    <property type="match status" value="1"/>
</dbReference>
<sequence>MAATVSEPFLPPAASPTPLAATTLPGSEASNISEAPKNDNWRFIEPQPIREDQVENAVKFLSHPKVKGSPIVYRRSFLEKKGLSREEIDEAFRRVPDPPSDSSTGTLPTAGAQSTPVAIPKQMPAMQPGGGQLAVTQPKSTSWAQMVLALGVLTAAGAGAGILTKRFLLPKFKHWIRYVVLGESAPVETIKPKKLNPVEEATAQAAAAAAAAATAATQMAGAMQEIAHSRAEDRQRLDNIIRAVEAQTQELKNALAGMKDAALSSEITKYPRSVPVSGQANGFDSLDYWKGQTNGSRPSSASEIRGDKAFRAPNSASIPEHANGSYNLGHQARSMTASPTSVPTQAPHSQSYMDVIAMLERGEKPPGIRPWEKSSSEARPISPIYNSEVEQQPGRHVENRNIANNVGYNSTVRTEAASSSGTGGSSEPWWRKKTEAEVLPSPPTVKITEVDPVTENEVPPVQASVPSPAVYNQGTRSGWVPPSVPQPIYPGAHEAIRRPKSAVGSSSSSQFVGESGYGSGSAPLNSLPPSQNGEAVVEVPAEGATPTEQSMHQPEQHDVVSVEREPDVTETALVDPNRTFKDVVNED</sequence>
<comment type="function">
    <text evidence="12 14">Component of the PEX13-PEX14 docking complex, a translocon channel that specifically mediates the import of peroxisomal cargo proteins bound to PEX5 receptor. The PEX13-PEX14 docking complex forms a large import pore which can be opened to a diameter of about 9 nm. Mechanistically, PEX5 receptor along with cargo proteins associates with the PEX14 subunit of the PEX13-PEX14 docking complex in the cytosol, leading to the insertion of the receptor into the organelle membrane with the concomitant translocation of the cargo into the peroxisome matrix.</text>
</comment>
<protein>
    <recommendedName>
        <fullName evidence="10 14">Peroxisomal membrane protein PEX14</fullName>
    </recommendedName>
    <alternativeName>
        <fullName evidence="11 14">Peroxin-14</fullName>
    </alternativeName>
</protein>